<evidence type="ECO:0000256" key="5">
    <source>
        <dbReference type="ARBA" id="ARBA00022741"/>
    </source>
</evidence>
<keyword evidence="6 10" id="KW-0067">ATP-binding</keyword>
<feature type="domain" description="ABC transporter" evidence="9">
    <location>
        <begin position="6"/>
        <end position="242"/>
    </location>
</feature>
<dbReference type="PROSITE" id="PS50893">
    <property type="entry name" value="ABC_TRANSPORTER_2"/>
    <property type="match status" value="2"/>
</dbReference>
<organism evidence="10 11">
    <name type="scientific">Thorsellia anophelis DSM 18579</name>
    <dbReference type="NCBI Taxonomy" id="1123402"/>
    <lineage>
        <taxon>Bacteria</taxon>
        <taxon>Pseudomonadati</taxon>
        <taxon>Pseudomonadota</taxon>
        <taxon>Gammaproteobacteria</taxon>
        <taxon>Enterobacterales</taxon>
        <taxon>Thorselliaceae</taxon>
        <taxon>Thorsellia</taxon>
    </lineage>
</organism>
<evidence type="ECO:0000256" key="1">
    <source>
        <dbReference type="ARBA" id="ARBA00022448"/>
    </source>
</evidence>
<keyword evidence="2" id="KW-1003">Cell membrane</keyword>
<dbReference type="OrthoDB" id="9776369at2"/>
<dbReference type="CDD" id="cd03216">
    <property type="entry name" value="ABC_Carb_Monos_I"/>
    <property type="match status" value="1"/>
</dbReference>
<dbReference type="GO" id="GO:0005524">
    <property type="term" value="F:ATP binding"/>
    <property type="evidence" value="ECO:0007669"/>
    <property type="project" value="UniProtKB-KW"/>
</dbReference>
<dbReference type="SUPFAM" id="SSF52540">
    <property type="entry name" value="P-loop containing nucleoside triphosphate hydrolases"/>
    <property type="match status" value="2"/>
</dbReference>
<accession>A0A1I0AEY4</accession>
<keyword evidence="11" id="KW-1185">Reference proteome</keyword>
<evidence type="ECO:0000256" key="3">
    <source>
        <dbReference type="ARBA" id="ARBA00022597"/>
    </source>
</evidence>
<dbReference type="CDD" id="cd03215">
    <property type="entry name" value="ABC_Carb_Monos_II"/>
    <property type="match status" value="1"/>
</dbReference>
<dbReference type="RefSeq" id="WP_093318139.1">
    <property type="nucleotide sequence ID" value="NZ_FOHV01000005.1"/>
</dbReference>
<dbReference type="Proteomes" id="UP000242642">
    <property type="component" value="Unassembled WGS sequence"/>
</dbReference>
<dbReference type="InterPro" id="IPR027417">
    <property type="entry name" value="P-loop_NTPase"/>
</dbReference>
<dbReference type="PROSITE" id="PS00211">
    <property type="entry name" value="ABC_TRANSPORTER_1"/>
    <property type="match status" value="1"/>
</dbReference>
<evidence type="ECO:0000256" key="7">
    <source>
        <dbReference type="ARBA" id="ARBA00022967"/>
    </source>
</evidence>
<evidence type="ECO:0000313" key="11">
    <source>
        <dbReference type="Proteomes" id="UP000242642"/>
    </source>
</evidence>
<keyword evidence="3" id="KW-0762">Sugar transport</keyword>
<keyword evidence="5" id="KW-0547">Nucleotide-binding</keyword>
<dbReference type="AlphaFoldDB" id="A0A1I0AEY4"/>
<dbReference type="STRING" id="1123402.SAMN02583745_00905"/>
<evidence type="ECO:0000256" key="6">
    <source>
        <dbReference type="ARBA" id="ARBA00022840"/>
    </source>
</evidence>
<dbReference type="PANTHER" id="PTHR43790:SF3">
    <property type="entry name" value="D-ALLOSE IMPORT ATP-BINDING PROTEIN ALSA-RELATED"/>
    <property type="match status" value="1"/>
</dbReference>
<evidence type="ECO:0000256" key="4">
    <source>
        <dbReference type="ARBA" id="ARBA00022737"/>
    </source>
</evidence>
<dbReference type="Pfam" id="PF00005">
    <property type="entry name" value="ABC_tran"/>
    <property type="match status" value="2"/>
</dbReference>
<proteinExistence type="predicted"/>
<sequence length="493" mass="54031">MSDILLEAKNVQKSFNGVPALHNGQILLKKGSVHALCGGNGAGKSTFLNILMGLLKKDAGEILVKGNSVDFTSPIDAINHKIAIITQELSPIPGMTVAENIFLGNEPRLIKGIIDYKKLFTQTQHLLDTLGFEIQAKNKMSELSLAQTQLVEIAKVFNKKNDIIIMDEPTSSIGEKETETLFAAIRSVTQHGAGIIYVSHRLSEIFTIADTYTVFRNGGYIESGQIEHIDRAHLVQSIVGRELTETSKENKVIKDEVIFKSDKLSRHSVFSDISLEVKSGEILGIYGLVGSGRSEFLDAVYGITNCDSGDIYLKGQRLLNRTPIKSIQSGISYITEDRKDTGLVLDASIQDNIAYSSLGRLSYYSIIDLKKIKLMVNEMVNLLKIKITHSSLAVKSLSGGNQQKVVIARCVSTDPVFLLCDEPTRGIDEGAKQEVYHFLETFVSKGNAAIVVSSEAPEILKISDRIIIFKNGKVVGNVLANKVNQEELLHLAS</sequence>
<dbReference type="EMBL" id="FOHV01000005">
    <property type="protein sequence ID" value="SES92248.1"/>
    <property type="molecule type" value="Genomic_DNA"/>
</dbReference>
<dbReference type="SMART" id="SM00382">
    <property type="entry name" value="AAA"/>
    <property type="match status" value="2"/>
</dbReference>
<gene>
    <name evidence="10" type="ORF">SAMN02583745_00905</name>
</gene>
<dbReference type="InterPro" id="IPR003439">
    <property type="entry name" value="ABC_transporter-like_ATP-bd"/>
</dbReference>
<keyword evidence="7" id="KW-1278">Translocase</keyword>
<dbReference type="InterPro" id="IPR050107">
    <property type="entry name" value="ABC_carbohydrate_import_ATPase"/>
</dbReference>
<reference evidence="11" key="1">
    <citation type="submission" date="2016-10" db="EMBL/GenBank/DDBJ databases">
        <authorList>
            <person name="Varghese N."/>
            <person name="Submissions S."/>
        </authorList>
    </citation>
    <scope>NUCLEOTIDE SEQUENCE [LARGE SCALE GENOMIC DNA]</scope>
    <source>
        <strain evidence="11">DSM 18579</strain>
    </source>
</reference>
<dbReference type="InterPro" id="IPR003593">
    <property type="entry name" value="AAA+_ATPase"/>
</dbReference>
<dbReference type="GO" id="GO:0016887">
    <property type="term" value="F:ATP hydrolysis activity"/>
    <property type="evidence" value="ECO:0007669"/>
    <property type="project" value="InterPro"/>
</dbReference>
<evidence type="ECO:0000256" key="8">
    <source>
        <dbReference type="ARBA" id="ARBA00023136"/>
    </source>
</evidence>
<keyword evidence="4" id="KW-0677">Repeat</keyword>
<name>A0A1I0AEY4_9GAMM</name>
<evidence type="ECO:0000256" key="2">
    <source>
        <dbReference type="ARBA" id="ARBA00022475"/>
    </source>
</evidence>
<keyword evidence="1" id="KW-0813">Transport</keyword>
<evidence type="ECO:0000259" key="9">
    <source>
        <dbReference type="PROSITE" id="PS50893"/>
    </source>
</evidence>
<evidence type="ECO:0000313" key="10">
    <source>
        <dbReference type="EMBL" id="SES92248.1"/>
    </source>
</evidence>
<keyword evidence="8" id="KW-0472">Membrane</keyword>
<feature type="domain" description="ABC transporter" evidence="9">
    <location>
        <begin position="253"/>
        <end position="491"/>
    </location>
</feature>
<protein>
    <submittedName>
        <fullName evidence="10">Monosaccharide ABC transporter ATP-binding protein, CUT2 family</fullName>
    </submittedName>
</protein>
<dbReference type="PANTHER" id="PTHR43790">
    <property type="entry name" value="CARBOHYDRATE TRANSPORT ATP-BINDING PROTEIN MG119-RELATED"/>
    <property type="match status" value="1"/>
</dbReference>
<dbReference type="Gene3D" id="3.40.50.300">
    <property type="entry name" value="P-loop containing nucleotide triphosphate hydrolases"/>
    <property type="match status" value="2"/>
</dbReference>
<dbReference type="InterPro" id="IPR017871">
    <property type="entry name" value="ABC_transporter-like_CS"/>
</dbReference>